<dbReference type="EC" id="1.14.13.-" evidence="5"/>
<name>A0ABS8AWH8_9BACT</name>
<keyword evidence="1 5" id="KW-0285">Flavoprotein</keyword>
<keyword evidence="3 5" id="KW-0560">Oxidoreductase</keyword>
<evidence type="ECO:0000313" key="8">
    <source>
        <dbReference type="Proteomes" id="UP001165296"/>
    </source>
</evidence>
<evidence type="ECO:0000313" key="7">
    <source>
        <dbReference type="EMBL" id="MCB2410156.1"/>
    </source>
</evidence>
<keyword evidence="2 5" id="KW-0274">FAD</keyword>
<proteinExistence type="inferred from homology"/>
<dbReference type="PANTHER" id="PTHR46972">
    <property type="entry name" value="MONOOXYGENASE ASQM-RELATED"/>
    <property type="match status" value="1"/>
</dbReference>
<organism evidence="7 8">
    <name type="scientific">Hymenobacter lucidus</name>
    <dbReference type="NCBI Taxonomy" id="2880930"/>
    <lineage>
        <taxon>Bacteria</taxon>
        <taxon>Pseudomonadati</taxon>
        <taxon>Bacteroidota</taxon>
        <taxon>Cytophagia</taxon>
        <taxon>Cytophagales</taxon>
        <taxon>Hymenobacteraceae</taxon>
        <taxon>Hymenobacter</taxon>
    </lineage>
</organism>
<evidence type="ECO:0000259" key="6">
    <source>
        <dbReference type="Pfam" id="PF01494"/>
    </source>
</evidence>
<keyword evidence="4 5" id="KW-0503">Monooxygenase</keyword>
<keyword evidence="5" id="KW-0547">Nucleotide-binding</keyword>
<evidence type="ECO:0000256" key="1">
    <source>
        <dbReference type="ARBA" id="ARBA00022630"/>
    </source>
</evidence>
<feature type="domain" description="FAD-binding" evidence="6">
    <location>
        <begin position="303"/>
        <end position="358"/>
    </location>
</feature>
<comment type="subcellular location">
    <subcellularLocation>
        <location evidence="5">Cytoplasm</location>
    </subcellularLocation>
</comment>
<dbReference type="HAMAP" id="MF_00845">
    <property type="entry name" value="TetX_monooxygenase"/>
    <property type="match status" value="1"/>
</dbReference>
<reference evidence="7" key="1">
    <citation type="submission" date="2021-10" db="EMBL/GenBank/DDBJ databases">
        <authorList>
            <person name="Dean J.D."/>
            <person name="Kim M.K."/>
            <person name="Newey C.N."/>
            <person name="Stoker T.S."/>
            <person name="Thompson D.W."/>
            <person name="Grose J.H."/>
        </authorList>
    </citation>
    <scope>NUCLEOTIDE SEQUENCE</scope>
    <source>
        <strain evidence="7">BT178</strain>
    </source>
</reference>
<keyword evidence="8" id="KW-1185">Reference proteome</keyword>
<dbReference type="GO" id="GO:0004497">
    <property type="term" value="F:monooxygenase activity"/>
    <property type="evidence" value="ECO:0007669"/>
    <property type="project" value="UniProtKB-KW"/>
</dbReference>
<comment type="catalytic activity">
    <reaction evidence="5">
        <text>a tetracycline + NADPH + O2 + H(+) = an 11a-hydroxytetracycline + NADP(+) + H2O</text>
        <dbReference type="Rhea" id="RHEA:61444"/>
        <dbReference type="ChEBI" id="CHEBI:15377"/>
        <dbReference type="ChEBI" id="CHEBI:15378"/>
        <dbReference type="ChEBI" id="CHEBI:15379"/>
        <dbReference type="ChEBI" id="CHEBI:57783"/>
        <dbReference type="ChEBI" id="CHEBI:58349"/>
        <dbReference type="ChEBI" id="CHEBI:144644"/>
        <dbReference type="ChEBI" id="CHEBI:144645"/>
    </reaction>
</comment>
<comment type="similarity">
    <text evidence="5">Belongs to the aromatic-ring hydroxylase family. TetX subfamily.</text>
</comment>
<gene>
    <name evidence="7" type="ORF">LGH74_19350</name>
</gene>
<dbReference type="PRINTS" id="PR00420">
    <property type="entry name" value="RNGMNOXGNASE"/>
</dbReference>
<evidence type="ECO:0000256" key="4">
    <source>
        <dbReference type="ARBA" id="ARBA00023033"/>
    </source>
</evidence>
<feature type="binding site" evidence="5">
    <location>
        <position position="307"/>
    </location>
    <ligand>
        <name>FAD</name>
        <dbReference type="ChEBI" id="CHEBI:57692"/>
    </ligand>
</feature>
<evidence type="ECO:0000256" key="3">
    <source>
        <dbReference type="ARBA" id="ARBA00023002"/>
    </source>
</evidence>
<feature type="binding site" evidence="5">
    <location>
        <position position="50"/>
    </location>
    <ligand>
        <name>FAD</name>
        <dbReference type="ChEBI" id="CHEBI:57692"/>
    </ligand>
</feature>
<dbReference type="Proteomes" id="UP001165296">
    <property type="component" value="Unassembled WGS sequence"/>
</dbReference>
<dbReference type="InterPro" id="IPR043683">
    <property type="entry name" value="TetX_monooxygenase"/>
</dbReference>
<dbReference type="InterPro" id="IPR036188">
    <property type="entry name" value="FAD/NAD-bd_sf"/>
</dbReference>
<dbReference type="EMBL" id="JAJADR010000006">
    <property type="protein sequence ID" value="MCB2410156.1"/>
    <property type="molecule type" value="Genomic_DNA"/>
</dbReference>
<dbReference type="SUPFAM" id="SSF51905">
    <property type="entry name" value="FAD/NAD(P)-binding domain"/>
    <property type="match status" value="1"/>
</dbReference>
<dbReference type="Gene3D" id="3.50.50.60">
    <property type="entry name" value="FAD/NAD(P)-binding domain"/>
    <property type="match status" value="1"/>
</dbReference>
<protein>
    <recommendedName>
        <fullName evidence="5">Flavin-dependent monooxygenase</fullName>
    </recommendedName>
    <alternativeName>
        <fullName evidence="5">TetX monooxygenase</fullName>
        <shortName evidence="5">TetX</shortName>
        <ecNumber evidence="5">1.14.13.-</ecNumber>
    </alternativeName>
</protein>
<keyword evidence="5" id="KW-0963">Cytoplasm</keyword>
<comment type="cofactor">
    <cofactor evidence="5">
        <name>FAD</name>
        <dbReference type="ChEBI" id="CHEBI:57692"/>
    </cofactor>
</comment>
<comment type="function">
    <text evidence="5">An FAD-requiring monooxygenase active on some tetracycline antibiotic derivatives, which leads to their inactivation. Hydroxylates carbon 11a of tetracycline and some analogs.</text>
</comment>
<comment type="subunit">
    <text evidence="5">Monomer.</text>
</comment>
<comment type="domain">
    <text evidence="5">Consists of an N-terminal FAD-binding domain with a Rossman fold and a C-terminal substrate-binding domain.</text>
</comment>
<dbReference type="PANTHER" id="PTHR46972:SF1">
    <property type="entry name" value="FAD DEPENDENT OXIDOREDUCTASE DOMAIN-CONTAINING PROTEIN"/>
    <property type="match status" value="1"/>
</dbReference>
<dbReference type="Pfam" id="PF01494">
    <property type="entry name" value="FAD_binding_3"/>
    <property type="match status" value="2"/>
</dbReference>
<feature type="binding site" evidence="5">
    <location>
        <position position="43"/>
    </location>
    <ligand>
        <name>NADPH</name>
        <dbReference type="ChEBI" id="CHEBI:57783"/>
    </ligand>
</feature>
<comment type="caution">
    <text evidence="7">The sequence shown here is derived from an EMBL/GenBank/DDBJ whole genome shotgun (WGS) entry which is preliminary data.</text>
</comment>
<feature type="binding site" evidence="5">
    <location>
        <position position="113"/>
    </location>
    <ligand>
        <name>FAD</name>
        <dbReference type="ChEBI" id="CHEBI:57692"/>
    </ligand>
</feature>
<evidence type="ECO:0000256" key="5">
    <source>
        <dbReference type="HAMAP-Rule" id="MF_00845"/>
    </source>
</evidence>
<sequence>MLLTGKKTAIIGGGPGGLTLARLLQQHGADVTIYERDADRHARQQGATLDLHDESGLRALRAAGLLSAFTALYRPGADKLRLTDGQATIVFDQHQETSSPGFGDAHFRPEIDRGPLRDLLIDSLQPHTIVWNCQLRTLEPVADGWQLHLSNGTTAYADLVIGADGANSKVRPLVTPLPPFFTGFTVVEGNVYDAAQHAPNLWALVRGGKVFALDGDQSIILSAKGDGSLSFYTCQRSTETWVRASGINFEDPQHVAAWFAQDFAGWSPIWRELFTAPEAVYFVPRPQYCMPLDQHWDAQLSITLLGDAAHLMPPYAGEGVNMAMLDALELSNCLTSPGFSSIRQAIGHYETAMRQRAAEAARMSIESMEQLHSPGALAWIGQVMGSAVE</sequence>
<feature type="domain" description="FAD-binding" evidence="6">
    <location>
        <begin position="8"/>
        <end position="203"/>
    </location>
</feature>
<keyword evidence="5" id="KW-0521">NADP</keyword>
<evidence type="ECO:0000256" key="2">
    <source>
        <dbReference type="ARBA" id="ARBA00022827"/>
    </source>
</evidence>
<dbReference type="RefSeq" id="WP_226178239.1">
    <property type="nucleotide sequence ID" value="NZ_JAJADR010000006.1"/>
</dbReference>
<dbReference type="InterPro" id="IPR002938">
    <property type="entry name" value="FAD-bd"/>
</dbReference>
<accession>A0ABS8AWH8</accession>